<evidence type="ECO:0000256" key="2">
    <source>
        <dbReference type="ARBA" id="ARBA00022771"/>
    </source>
</evidence>
<dbReference type="InterPro" id="IPR001965">
    <property type="entry name" value="Znf_PHD"/>
</dbReference>
<evidence type="ECO:0000259" key="6">
    <source>
        <dbReference type="SMART" id="SM00249"/>
    </source>
</evidence>
<dbReference type="SMART" id="SM00249">
    <property type="entry name" value="PHD"/>
    <property type="match status" value="1"/>
</dbReference>
<dbReference type="InterPro" id="IPR013083">
    <property type="entry name" value="Znf_RING/FYVE/PHD"/>
</dbReference>
<evidence type="ECO:0000313" key="8">
    <source>
        <dbReference type="Proteomes" id="UP000288805"/>
    </source>
</evidence>
<dbReference type="PROSITE" id="PS01359">
    <property type="entry name" value="ZF_PHD_1"/>
    <property type="match status" value="1"/>
</dbReference>
<dbReference type="CDD" id="cd15556">
    <property type="entry name" value="PHD_MMD1_like"/>
    <property type="match status" value="1"/>
</dbReference>
<organism evidence="7 8">
    <name type="scientific">Vitis vinifera</name>
    <name type="common">Grape</name>
    <dbReference type="NCBI Taxonomy" id="29760"/>
    <lineage>
        <taxon>Eukaryota</taxon>
        <taxon>Viridiplantae</taxon>
        <taxon>Streptophyta</taxon>
        <taxon>Embryophyta</taxon>
        <taxon>Tracheophyta</taxon>
        <taxon>Spermatophyta</taxon>
        <taxon>Magnoliopsida</taxon>
        <taxon>eudicotyledons</taxon>
        <taxon>Gunneridae</taxon>
        <taxon>Pentapetalae</taxon>
        <taxon>rosids</taxon>
        <taxon>Vitales</taxon>
        <taxon>Vitaceae</taxon>
        <taxon>Viteae</taxon>
        <taxon>Vitis</taxon>
    </lineage>
</organism>
<dbReference type="Pfam" id="PF00628">
    <property type="entry name" value="PHD"/>
    <property type="match status" value="1"/>
</dbReference>
<dbReference type="Gene3D" id="3.30.40.10">
    <property type="entry name" value="Zinc/RING finger domain, C3HC4 (zinc finger)"/>
    <property type="match status" value="1"/>
</dbReference>
<dbReference type="InterPro" id="IPR058054">
    <property type="entry name" value="Znf_MS1-like"/>
</dbReference>
<keyword evidence="1" id="KW-0479">Metal-binding</keyword>
<evidence type="ECO:0000313" key="7">
    <source>
        <dbReference type="EMBL" id="RVW34603.1"/>
    </source>
</evidence>
<dbReference type="GO" id="GO:0008270">
    <property type="term" value="F:zinc ion binding"/>
    <property type="evidence" value="ECO:0007669"/>
    <property type="project" value="UniProtKB-KW"/>
</dbReference>
<dbReference type="AlphaFoldDB" id="A0A438DGK3"/>
<reference evidence="7 8" key="1">
    <citation type="journal article" date="2018" name="PLoS Genet.">
        <title>Population sequencing reveals clonal diversity and ancestral inbreeding in the grapevine cultivar Chardonnay.</title>
        <authorList>
            <person name="Roach M.J."/>
            <person name="Johnson D.L."/>
            <person name="Bohlmann J."/>
            <person name="van Vuuren H.J."/>
            <person name="Jones S.J."/>
            <person name="Pretorius I.S."/>
            <person name="Schmidt S.A."/>
            <person name="Borneman A.R."/>
        </authorList>
    </citation>
    <scope>NUCLEOTIDE SEQUENCE [LARGE SCALE GENOMIC DNA]</scope>
    <source>
        <strain evidence="8">cv. Chardonnay</strain>
        <tissue evidence="7">Leaf</tissue>
    </source>
</reference>
<dbReference type="Pfam" id="PF25565">
    <property type="entry name" value="Ubiquitin_At1g33420"/>
    <property type="match status" value="1"/>
</dbReference>
<dbReference type="PANTHER" id="PTHR46201:SF1">
    <property type="entry name" value="PHD FINGER PROTEIN MALE STERILITY 1"/>
    <property type="match status" value="1"/>
</dbReference>
<keyword evidence="4" id="KW-0805">Transcription regulation</keyword>
<dbReference type="InterPro" id="IPR057765">
    <property type="entry name" value="MS1-like_ubiquitin"/>
</dbReference>
<dbReference type="PANTHER" id="PTHR46201">
    <property type="entry name" value="PHD FINGER PROTEIN MALE MEIOCYTE DEATH 1-RELATED"/>
    <property type="match status" value="1"/>
</dbReference>
<keyword evidence="2" id="KW-0863">Zinc-finger</keyword>
<evidence type="ECO:0000256" key="4">
    <source>
        <dbReference type="ARBA" id="ARBA00023015"/>
    </source>
</evidence>
<protein>
    <submittedName>
        <fullName evidence="7">PHD finger protein male sterility 1</fullName>
    </submittedName>
</protein>
<gene>
    <name evidence="7" type="primary">MS1_0</name>
    <name evidence="7" type="ORF">CK203_079292</name>
</gene>
<name>A0A438DGK3_VITVI</name>
<sequence length="874" mass="99266">MVSARFRRHSRGLQNNFATPSYLHRAAKLASTLRFLASFSRHKSGIVRRRNITLFKKAAKSLRNKRVISQHFAKCFLQLGVIGFAPKVAATTVIKNRLHGRFSLLFLLAIRIYSWQMTSKLCPRFLIALLSLDLLCWPRNVAFMSVSFKISSTSTSRPQNLPEPEGILMVEWLHDQSMRPLIYFKMPVIAYDTATDLQGSLFLKEIMQIVSHLYSHFDKADVLFRDMSQLDLTGCKKRKRGDRVFRFKTFGEKATLLSSKAPSLELHSHPPAHILLFVVEEPIGASTHRHCNHCKYVGWGHHMICNRKYHFVVPSRETEAVFGHDSNYEGPDSRKGERSIVGVEGHAMHGVIHSNGFGHLLCVNGLEMGSDLAGRHIMDFWDRLCTSLRARSALLLYFGHMYSHALYTGALILNFVSFGRKVSIYDISQKKGMDLRLLHGVAYSKPWFGRWGYGFGRGSFGVTQPMYQKAIDAIQGMPLCLLIHHLGSSNHDIPLIFSRYQTLSDHSLVTVGNLFHFMLELKSRLPKETCLDSYNPGISVETTCRWSPKRVEMAARVIVEALRRAEFRWVSRQEVRDAARAYIGDTGLLDFVLKSLGNHIVGNYLVRRSLNPVTKVLEYCLEDISTVFPSDEGLVMNDSKLKARYKITRIQLMKDMFYLYKNILKEQKQTVATGIFSTIPVAARVILDTKYLIKEYCGGQPSEVKVGLKLYCTVVSRNNDEDDDGIEKALPPFECIIFKDNSTVNELKLEVERNFREIYWGLRSFCVESIVNLNAKGSDLVFGLVEAGSELLFEGNDSKVGINNEGIYESGHNNCTVDCPCGAKDDDGERMISCDICEVWQHTRCAQIPNNEEIPHIFLCNQCEQEIILFPSLP</sequence>
<dbReference type="InterPro" id="IPR011011">
    <property type="entry name" value="Znf_FYVE_PHD"/>
</dbReference>
<dbReference type="InterPro" id="IPR019786">
    <property type="entry name" value="Zinc_finger_PHD-type_CS"/>
</dbReference>
<dbReference type="Pfam" id="PF25874">
    <property type="entry name" value="WHD_plant_repro"/>
    <property type="match status" value="1"/>
</dbReference>
<evidence type="ECO:0000256" key="1">
    <source>
        <dbReference type="ARBA" id="ARBA00022723"/>
    </source>
</evidence>
<dbReference type="EMBL" id="QGNW01001635">
    <property type="protein sequence ID" value="RVW34603.1"/>
    <property type="molecule type" value="Genomic_DNA"/>
</dbReference>
<accession>A0A438DGK3</accession>
<dbReference type="SUPFAM" id="SSF57903">
    <property type="entry name" value="FYVE/PHD zinc finger"/>
    <property type="match status" value="1"/>
</dbReference>
<comment type="caution">
    <text evidence="7">The sequence shown here is derived from an EMBL/GenBank/DDBJ whole genome shotgun (WGS) entry which is preliminary data.</text>
</comment>
<keyword evidence="5" id="KW-0804">Transcription</keyword>
<evidence type="ECO:0000256" key="5">
    <source>
        <dbReference type="ARBA" id="ARBA00023163"/>
    </source>
</evidence>
<feature type="domain" description="Zinc finger PHD-type" evidence="6">
    <location>
        <begin position="818"/>
        <end position="864"/>
    </location>
</feature>
<dbReference type="InterPro" id="IPR059080">
    <property type="entry name" value="WHD_PTC1"/>
</dbReference>
<dbReference type="Proteomes" id="UP000288805">
    <property type="component" value="Unassembled WGS sequence"/>
</dbReference>
<dbReference type="InterPro" id="IPR019787">
    <property type="entry name" value="Znf_PHD-finger"/>
</dbReference>
<keyword evidence="3" id="KW-0862">Zinc</keyword>
<proteinExistence type="predicted"/>
<evidence type="ECO:0000256" key="3">
    <source>
        <dbReference type="ARBA" id="ARBA00022833"/>
    </source>
</evidence>